<dbReference type="RefSeq" id="WP_237855703.1">
    <property type="nucleotide sequence ID" value="NZ_JAKLWS010000030.1"/>
</dbReference>
<gene>
    <name evidence="1" type="ORF">L6773_17250</name>
</gene>
<proteinExistence type="predicted"/>
<sequence>MKFSQVIILLLIVLFTGCIANNDDSRPEFIEDLYQREQLPDSVGLEARIEIRKAQNDSIHFEFFIANEKETDQVIIHSGSFASIAIYKDSKLIFPNFDPSKIVYSDDYNESVIPAQDRIQVSTIKLRVSEFTGAKALGFAPLKIKPKHLKGTGPHNSTVSLKEYWLLTPP</sequence>
<evidence type="ECO:0000313" key="1">
    <source>
        <dbReference type="EMBL" id="MCG2590327.1"/>
    </source>
</evidence>
<dbReference type="Proteomes" id="UP001165366">
    <property type="component" value="Unassembled WGS sequence"/>
</dbReference>
<comment type="caution">
    <text evidence="1">The sequence shown here is derived from an EMBL/GenBank/DDBJ whole genome shotgun (WGS) entry which is preliminary data.</text>
</comment>
<protein>
    <recommendedName>
        <fullName evidence="3">Lipoprotein</fullName>
    </recommendedName>
</protein>
<reference evidence="1" key="2">
    <citation type="submission" date="2024-05" db="EMBL/GenBank/DDBJ databases">
        <title>Rhodohalobacter halophilus gen. nov., sp. nov., a moderately halophilic member of the family Balneolaceae.</title>
        <authorList>
            <person name="Xia J."/>
        </authorList>
    </citation>
    <scope>NUCLEOTIDE SEQUENCE</scope>
    <source>
        <strain evidence="1">WB101</strain>
    </source>
</reference>
<name>A0ABS9KHJ7_9BACT</name>
<accession>A0ABS9KHJ7</accession>
<evidence type="ECO:0008006" key="3">
    <source>
        <dbReference type="Google" id="ProtNLM"/>
    </source>
</evidence>
<evidence type="ECO:0000313" key="2">
    <source>
        <dbReference type="Proteomes" id="UP001165366"/>
    </source>
</evidence>
<dbReference type="PROSITE" id="PS51257">
    <property type="entry name" value="PROKAR_LIPOPROTEIN"/>
    <property type="match status" value="1"/>
</dbReference>
<keyword evidence="2" id="KW-1185">Reference proteome</keyword>
<dbReference type="EMBL" id="JAKLWS010000030">
    <property type="protein sequence ID" value="MCG2590327.1"/>
    <property type="molecule type" value="Genomic_DNA"/>
</dbReference>
<reference evidence="1" key="1">
    <citation type="submission" date="2022-01" db="EMBL/GenBank/DDBJ databases">
        <authorList>
            <person name="Wang Y."/>
        </authorList>
    </citation>
    <scope>NUCLEOTIDE SEQUENCE</scope>
    <source>
        <strain evidence="1">WB101</strain>
    </source>
</reference>
<organism evidence="1 2">
    <name type="scientific">Rhodohalobacter sulfatireducens</name>
    <dbReference type="NCBI Taxonomy" id="2911366"/>
    <lineage>
        <taxon>Bacteria</taxon>
        <taxon>Pseudomonadati</taxon>
        <taxon>Balneolota</taxon>
        <taxon>Balneolia</taxon>
        <taxon>Balneolales</taxon>
        <taxon>Balneolaceae</taxon>
        <taxon>Rhodohalobacter</taxon>
    </lineage>
</organism>